<name>A0A1H1BXR3_9ACTN</name>
<comment type="similarity">
    <text evidence="1">Belongs to the ATP-dependent AMP-binding enzyme family.</text>
</comment>
<dbReference type="Gene3D" id="3.40.50.980">
    <property type="match status" value="2"/>
</dbReference>
<feature type="domain" description="AMP-dependent synthetase/ligase" evidence="3">
    <location>
        <begin position="33"/>
        <end position="416"/>
    </location>
</feature>
<dbReference type="STRING" id="47312.SAMN04489765_0906"/>
<evidence type="ECO:0000259" key="3">
    <source>
        <dbReference type="Pfam" id="PF00501"/>
    </source>
</evidence>
<dbReference type="PROSITE" id="PS00455">
    <property type="entry name" value="AMP_BINDING"/>
    <property type="match status" value="1"/>
</dbReference>
<dbReference type="InterPro" id="IPR025110">
    <property type="entry name" value="AMP-bd_C"/>
</dbReference>
<dbReference type="RefSeq" id="WP_068567051.1">
    <property type="nucleotide sequence ID" value="NZ_FNLF01000002.1"/>
</dbReference>
<feature type="domain" description="AMP-binding enzyme C-terminal" evidence="4">
    <location>
        <begin position="465"/>
        <end position="540"/>
    </location>
</feature>
<dbReference type="PANTHER" id="PTHR43767">
    <property type="entry name" value="LONG-CHAIN-FATTY-ACID--COA LIGASE"/>
    <property type="match status" value="1"/>
</dbReference>
<evidence type="ECO:0000313" key="5">
    <source>
        <dbReference type="EMBL" id="SDQ56560.1"/>
    </source>
</evidence>
<dbReference type="Proteomes" id="UP000183053">
    <property type="component" value="Unassembled WGS sequence"/>
</dbReference>
<dbReference type="EMBL" id="FNLF01000002">
    <property type="protein sequence ID" value="SDQ56560.1"/>
    <property type="molecule type" value="Genomic_DNA"/>
</dbReference>
<dbReference type="Pfam" id="PF00501">
    <property type="entry name" value="AMP-binding"/>
    <property type="match status" value="1"/>
</dbReference>
<evidence type="ECO:0000256" key="1">
    <source>
        <dbReference type="ARBA" id="ARBA00006432"/>
    </source>
</evidence>
<dbReference type="PANTHER" id="PTHR43767:SF1">
    <property type="entry name" value="NONRIBOSOMAL PEPTIDE SYNTHASE PES1 (EUROFUNG)-RELATED"/>
    <property type="match status" value="1"/>
</dbReference>
<dbReference type="AlphaFoldDB" id="A0A1H1BXR3"/>
<evidence type="ECO:0000313" key="6">
    <source>
        <dbReference type="Proteomes" id="UP000183053"/>
    </source>
</evidence>
<dbReference type="GO" id="GO:0016878">
    <property type="term" value="F:acid-thiol ligase activity"/>
    <property type="evidence" value="ECO:0007669"/>
    <property type="project" value="UniProtKB-ARBA"/>
</dbReference>
<reference evidence="6" key="1">
    <citation type="submission" date="2016-10" db="EMBL/GenBank/DDBJ databases">
        <authorList>
            <person name="Varghese N."/>
            <person name="Submissions S."/>
        </authorList>
    </citation>
    <scope>NUCLEOTIDE SEQUENCE [LARGE SCALE GENOMIC DNA]</scope>
    <source>
        <strain evidence="6">DSM 44142</strain>
    </source>
</reference>
<keyword evidence="2 5" id="KW-0436">Ligase</keyword>
<evidence type="ECO:0000256" key="2">
    <source>
        <dbReference type="ARBA" id="ARBA00022598"/>
    </source>
</evidence>
<dbReference type="Gene3D" id="3.30.300.30">
    <property type="match status" value="1"/>
</dbReference>
<proteinExistence type="inferred from homology"/>
<accession>A0A1H1BXR3</accession>
<dbReference type="Gene3D" id="2.30.38.10">
    <property type="entry name" value="Luciferase, Domain 3"/>
    <property type="match status" value="1"/>
</dbReference>
<dbReference type="InterPro" id="IPR045851">
    <property type="entry name" value="AMP-bd_C_sf"/>
</dbReference>
<dbReference type="InterPro" id="IPR000873">
    <property type="entry name" value="AMP-dep_synth/lig_dom"/>
</dbReference>
<keyword evidence="6" id="KW-1185">Reference proteome</keyword>
<gene>
    <name evidence="5" type="ORF">SAMN04489765_0906</name>
</gene>
<dbReference type="InterPro" id="IPR050237">
    <property type="entry name" value="ATP-dep_AMP-bd_enzyme"/>
</dbReference>
<organism evidence="5 6">
    <name type="scientific">Tsukamurella pulmonis</name>
    <dbReference type="NCBI Taxonomy" id="47312"/>
    <lineage>
        <taxon>Bacteria</taxon>
        <taxon>Bacillati</taxon>
        <taxon>Actinomycetota</taxon>
        <taxon>Actinomycetes</taxon>
        <taxon>Mycobacteriales</taxon>
        <taxon>Tsukamurellaceae</taxon>
        <taxon>Tsukamurella</taxon>
    </lineage>
</organism>
<dbReference type="SUPFAM" id="SSF56801">
    <property type="entry name" value="Acetyl-CoA synthetase-like"/>
    <property type="match status" value="1"/>
</dbReference>
<evidence type="ECO:0000259" key="4">
    <source>
        <dbReference type="Pfam" id="PF13193"/>
    </source>
</evidence>
<sequence length="561" mass="59660">MTSTETRYFPEEFAARYRAAGYWTSETFASFLAEAADRFGDAEALVAQDHTGAPVRLSYRELDTAAAVTAVRLRAKGIAAGDRVVLQLPNTAEFVTVLFGLFRLGAIPVFALPAHRRSELVHFVRTAGAKALITAAAISRFDHRALAAEVAAETGVEVLVVDDLPFGASAEAPAVTDVDGVFGPGGVFGTGIASGTPATVDPESLAFLQLSGGTTGVPKLIPRTHADYLYSVRESAKICGLGPGSRFLVVLPVAHNFPMSSPGILGVLWAGGTVVLGTDPAPSKAFPLIEAEKVTMTSLVPPLAMLWLQARAGGGADADLSSLDVLQVGGAKFPPEAAQRVTPELGCRLQQVFGMAEGLVNYTRDDDPEELVLGTQGRAISPDDEVRVLDEDGTPVAPGEPGLLWTRGPYTIRGYLGGVDAESFDAEGFYRTGDIVRRLPSGHLVVEGRAKDQINRGGEKIAAEEVENHLLAHPLVIDAAVVAVADEFLGERTCAVVLTGDERPTAPELKKFVRARGVAEYKVPDRVEFVTEFPTTGVGKISRRELRRALAELVRRAEEEK</sequence>
<protein>
    <submittedName>
        <fullName evidence="5">2,3-dihydroxybenzoate-AMP ligase</fullName>
    </submittedName>
</protein>
<dbReference type="OrthoDB" id="9803968at2"/>
<dbReference type="Pfam" id="PF13193">
    <property type="entry name" value="AMP-binding_C"/>
    <property type="match status" value="1"/>
</dbReference>
<dbReference type="InterPro" id="IPR020845">
    <property type="entry name" value="AMP-binding_CS"/>
</dbReference>
<dbReference type="FunFam" id="3.30.300.30:FF:000008">
    <property type="entry name" value="2,3-dihydroxybenzoate-AMP ligase"/>
    <property type="match status" value="1"/>
</dbReference>